<protein>
    <submittedName>
        <fullName evidence="1">Uncharacterized protein</fullName>
    </submittedName>
</protein>
<evidence type="ECO:0000313" key="1">
    <source>
        <dbReference type="EMBL" id="WKN35574.1"/>
    </source>
</evidence>
<accession>A0AA49JFI3</accession>
<proteinExistence type="predicted"/>
<reference evidence="1" key="1">
    <citation type="journal article" date="2023" name="Comput. Struct. Biotechnol. J.">
        <title>Discovery of a novel marine Bacteroidetes with a rich repertoire of carbohydrate-active enzymes.</title>
        <authorList>
            <person name="Chen B."/>
            <person name="Liu G."/>
            <person name="Chen Q."/>
            <person name="Wang H."/>
            <person name="Liu L."/>
            <person name="Tang K."/>
        </authorList>
    </citation>
    <scope>NUCLEOTIDE SEQUENCE</scope>
    <source>
        <strain evidence="1">TK19036</strain>
    </source>
</reference>
<dbReference type="EMBL" id="CP120682">
    <property type="protein sequence ID" value="WKN35574.1"/>
    <property type="molecule type" value="Genomic_DNA"/>
</dbReference>
<name>A0AA49JFI3_9BACT</name>
<reference evidence="1" key="2">
    <citation type="journal article" date="2024" name="Antonie Van Leeuwenhoek">
        <title>Roseihalotalea indica gen. nov., sp. nov., a halophilic Bacteroidetes from mesopelagic Southwest Indian Ocean with higher carbohydrate metabolic potential.</title>
        <authorList>
            <person name="Chen B."/>
            <person name="Zhang M."/>
            <person name="Lin D."/>
            <person name="Ye J."/>
            <person name="Tang K."/>
        </authorList>
    </citation>
    <scope>NUCLEOTIDE SEQUENCE</scope>
    <source>
        <strain evidence="1">TK19036</strain>
    </source>
</reference>
<organism evidence="1">
    <name type="scientific">Roseihalotalea indica</name>
    <dbReference type="NCBI Taxonomy" id="2867963"/>
    <lineage>
        <taxon>Bacteria</taxon>
        <taxon>Pseudomonadati</taxon>
        <taxon>Bacteroidota</taxon>
        <taxon>Cytophagia</taxon>
        <taxon>Cytophagales</taxon>
        <taxon>Catalimonadaceae</taxon>
        <taxon>Roseihalotalea</taxon>
    </lineage>
</organism>
<sequence>MVIKDFQEVVHHYLDVFRQGERYFDGDQKRMAYFKKNPLNEDASEILVKISTMEHDHIDDRVYSRQIMADHIASLHIDESLEQGAPDIVDAIAHLEVRGHTYFLYSFASRYCNWHNLWEYPIYDPTMHRLLTFYGQEVNQRPLLASDFYQYARFKKWMLAFRSQVMMEEYNFKELDTFIWIYGDKILRDITHKKQVVHL</sequence>
<dbReference type="AlphaFoldDB" id="A0AA49JFI3"/>
<gene>
    <name evidence="1" type="ORF">K4G66_24695</name>
</gene>